<gene>
    <name evidence="4" type="ORF">WKW80_05995</name>
</gene>
<dbReference type="SUPFAM" id="SSF51735">
    <property type="entry name" value="NAD(P)-binding Rossmann-fold domains"/>
    <property type="match status" value="1"/>
</dbReference>
<evidence type="ECO:0000259" key="2">
    <source>
        <dbReference type="Pfam" id="PF00107"/>
    </source>
</evidence>
<dbReference type="PANTHER" id="PTHR43189">
    <property type="entry name" value="ZINC-TYPE ALCOHOL DEHYDROGENASE-LIKE PROTEIN C1198.01-RELATED"/>
    <property type="match status" value="1"/>
</dbReference>
<dbReference type="RefSeq" id="WP_340362628.1">
    <property type="nucleotide sequence ID" value="NZ_JBBKZV010000002.1"/>
</dbReference>
<dbReference type="Gene3D" id="3.90.180.10">
    <property type="entry name" value="Medium-chain alcohol dehydrogenases, catalytic domain"/>
    <property type="match status" value="2"/>
</dbReference>
<evidence type="ECO:0000313" key="4">
    <source>
        <dbReference type="EMBL" id="MEJ8821586.1"/>
    </source>
</evidence>
<proteinExistence type="predicted"/>
<evidence type="ECO:0000313" key="5">
    <source>
        <dbReference type="Proteomes" id="UP001363010"/>
    </source>
</evidence>
<keyword evidence="5" id="KW-1185">Reference proteome</keyword>
<dbReference type="Pfam" id="PF08240">
    <property type="entry name" value="ADH_N"/>
    <property type="match status" value="1"/>
</dbReference>
<evidence type="ECO:0000259" key="3">
    <source>
        <dbReference type="Pfam" id="PF08240"/>
    </source>
</evidence>
<dbReference type="CDD" id="cd08262">
    <property type="entry name" value="Zn_ADH8"/>
    <property type="match status" value="1"/>
</dbReference>
<reference evidence="4 5" key="1">
    <citation type="submission" date="2024-03" db="EMBL/GenBank/DDBJ databases">
        <title>Novel species of the genus Variovorax.</title>
        <authorList>
            <person name="Liu Q."/>
            <person name="Xin Y.-H."/>
        </authorList>
    </citation>
    <scope>NUCLEOTIDE SEQUENCE [LARGE SCALE GENOMIC DNA]</scope>
    <source>
        <strain evidence="4 5">KACC 18501</strain>
    </source>
</reference>
<dbReference type="InterPro" id="IPR013149">
    <property type="entry name" value="ADH-like_C"/>
</dbReference>
<evidence type="ECO:0000256" key="1">
    <source>
        <dbReference type="ARBA" id="ARBA00023002"/>
    </source>
</evidence>
<sequence>MKAVVCQDAELSIAELPEPQPGPGQVLLKVLRCGICGSDLHVRHHCNHMGQLAGRMGYANFPRADQPMVFGHEFCGEVIEHGPKTSRKLRAGTRVCAVPFLRHGTADFELIGWSTRYPGAYAERIIVEESMMVPVPNGLDADQAALTEPMAVALHAVQRAEAKKNDVAIVVGCGPVGLTIICILKARGVRTIIASDFSPGRRELARRCGAHVVIDPAKESPYENWEQYGFVGTLPGLLELAIGTREKLGKLPLPWWQVWRVAEKAGLKPKRPLVFECVGVPGVLQNIIEGAPLFSRVVVAGVCMQQDKIEPALAINKEIDLRFVLGYSPLEFRDALHMIAEGKVDCSPLISGLVGLEGVNHAFTALGNPEEHAKILIDPERMGAELASMPRGAPLMAA</sequence>
<dbReference type="InterPro" id="IPR013154">
    <property type="entry name" value="ADH-like_N"/>
</dbReference>
<dbReference type="InterPro" id="IPR036291">
    <property type="entry name" value="NAD(P)-bd_dom_sf"/>
</dbReference>
<dbReference type="Gene3D" id="3.40.50.720">
    <property type="entry name" value="NAD(P)-binding Rossmann-like Domain"/>
    <property type="match status" value="2"/>
</dbReference>
<dbReference type="Proteomes" id="UP001363010">
    <property type="component" value="Unassembled WGS sequence"/>
</dbReference>
<name>A0ABU8VX56_9BURK</name>
<feature type="domain" description="Alcohol dehydrogenase-like C-terminal" evidence="2">
    <location>
        <begin position="175"/>
        <end position="340"/>
    </location>
</feature>
<accession>A0ABU8VX56</accession>
<feature type="domain" description="Alcohol dehydrogenase-like N-terminal" evidence="3">
    <location>
        <begin position="22"/>
        <end position="136"/>
    </location>
</feature>
<dbReference type="EMBL" id="JBBKZV010000002">
    <property type="protein sequence ID" value="MEJ8821586.1"/>
    <property type="molecule type" value="Genomic_DNA"/>
</dbReference>
<dbReference type="PANTHER" id="PTHR43189:SF1">
    <property type="entry name" value="ZINC-TYPE ALCOHOL DEHYDROGENASE-LIKE PROTEIN C1198.01"/>
    <property type="match status" value="1"/>
</dbReference>
<dbReference type="Pfam" id="PF00107">
    <property type="entry name" value="ADH_zinc_N"/>
    <property type="match status" value="1"/>
</dbReference>
<keyword evidence="1" id="KW-0560">Oxidoreductase</keyword>
<organism evidence="4 5">
    <name type="scientific">Variovorax humicola</name>
    <dbReference type="NCBI Taxonomy" id="1769758"/>
    <lineage>
        <taxon>Bacteria</taxon>
        <taxon>Pseudomonadati</taxon>
        <taxon>Pseudomonadota</taxon>
        <taxon>Betaproteobacteria</taxon>
        <taxon>Burkholderiales</taxon>
        <taxon>Comamonadaceae</taxon>
        <taxon>Variovorax</taxon>
    </lineage>
</organism>
<comment type="caution">
    <text evidence="4">The sequence shown here is derived from an EMBL/GenBank/DDBJ whole genome shotgun (WGS) entry which is preliminary data.</text>
</comment>
<protein>
    <submittedName>
        <fullName evidence="4">Zinc-binding dehydrogenase</fullName>
    </submittedName>
</protein>
<dbReference type="InterPro" id="IPR011032">
    <property type="entry name" value="GroES-like_sf"/>
</dbReference>
<dbReference type="SUPFAM" id="SSF50129">
    <property type="entry name" value="GroES-like"/>
    <property type="match status" value="1"/>
</dbReference>